<proteinExistence type="predicted"/>
<protein>
    <submittedName>
        <fullName evidence="1">Uncharacterized protein</fullName>
    </submittedName>
</protein>
<accession>A0A087VUQ6</accession>
<evidence type="ECO:0000313" key="2">
    <source>
        <dbReference type="Proteomes" id="UP000028569"/>
    </source>
</evidence>
<dbReference type="KEGG" id="bii:BINDI_0925"/>
<reference evidence="1 2" key="1">
    <citation type="journal article" date="2014" name="Appl. Environ. Microbiol.">
        <title>Genomic encyclopedia of type strains of the genus Bifidobacterium.</title>
        <authorList>
            <person name="Milani C."/>
            <person name="Lugli G.A."/>
            <person name="Duranti S."/>
            <person name="Turroni F."/>
            <person name="Bottacini F."/>
            <person name="Mangifesta M."/>
            <person name="Sanchez B."/>
            <person name="Viappiani A."/>
            <person name="Mancabelli L."/>
            <person name="Taminiau B."/>
            <person name="Delcenserie V."/>
            <person name="Barrangou R."/>
            <person name="Margolles A."/>
            <person name="van Sinderen D."/>
            <person name="Ventura M."/>
        </authorList>
    </citation>
    <scope>NUCLEOTIDE SEQUENCE [LARGE SCALE GENOMIC DNA]</scope>
    <source>
        <strain evidence="1 2">LMG 11587</strain>
    </source>
</reference>
<name>A0A087VUQ6_9BIFI</name>
<gene>
    <name evidence="1" type="ORF">BINDI_0925</name>
</gene>
<evidence type="ECO:0000313" key="1">
    <source>
        <dbReference type="EMBL" id="AIC92190.1"/>
    </source>
</evidence>
<dbReference type="HOGENOM" id="CLU_2551510_0_0_11"/>
<dbReference type="AlphaFoldDB" id="A0A087VUQ6"/>
<sequence>MQALTLQALSRLCSERPGPFTQWEVEAEVEQRLGRRLADSTVRSRLPELVRKGLVLCVDREGISPSGHACSRYRLSDVGMAV</sequence>
<dbReference type="EMBL" id="CP006018">
    <property type="protein sequence ID" value="AIC92190.1"/>
    <property type="molecule type" value="Genomic_DNA"/>
</dbReference>
<dbReference type="Proteomes" id="UP000028569">
    <property type="component" value="Chromosome"/>
</dbReference>
<keyword evidence="2" id="KW-1185">Reference proteome</keyword>
<organism evidence="1 2">
    <name type="scientific">Bifidobacterium [indicum] DSM 20214 = LMG 11587</name>
    <dbReference type="NCBI Taxonomy" id="1341694"/>
    <lineage>
        <taxon>Bacteria</taxon>
        <taxon>Bacillati</taxon>
        <taxon>Actinomycetota</taxon>
        <taxon>Actinomycetes</taxon>
        <taxon>Bifidobacteriales</taxon>
        <taxon>Bifidobacteriaceae</taxon>
        <taxon>Bifidobacterium</taxon>
    </lineage>
</organism>